<dbReference type="GO" id="GO:0032259">
    <property type="term" value="P:methylation"/>
    <property type="evidence" value="ECO:0007669"/>
    <property type="project" value="UniProtKB-KW"/>
</dbReference>
<evidence type="ECO:0000313" key="1">
    <source>
        <dbReference type="EMBL" id="SNQ46231.1"/>
    </source>
</evidence>
<dbReference type="InterPro" id="IPR029063">
    <property type="entry name" value="SAM-dependent_MTases_sf"/>
</dbReference>
<reference evidence="1 2" key="1">
    <citation type="submission" date="2017-06" db="EMBL/GenBank/DDBJ databases">
        <authorList>
            <person name="Kim H.J."/>
            <person name="Triplett B.A."/>
        </authorList>
    </citation>
    <scope>NUCLEOTIDE SEQUENCE [LARGE SCALE GENOMIC DNA]</scope>
    <source>
        <strain evidence="1">FRACA_ARgP5</strain>
    </source>
</reference>
<dbReference type="Proteomes" id="UP000234331">
    <property type="component" value="Unassembled WGS sequence"/>
</dbReference>
<evidence type="ECO:0000313" key="2">
    <source>
        <dbReference type="Proteomes" id="UP000234331"/>
    </source>
</evidence>
<dbReference type="GO" id="GO:0008168">
    <property type="term" value="F:methyltransferase activity"/>
    <property type="evidence" value="ECO:0007669"/>
    <property type="project" value="UniProtKB-KW"/>
</dbReference>
<dbReference type="AlphaFoldDB" id="A0A2I2KKN2"/>
<dbReference type="OrthoDB" id="3214294at2"/>
<keyword evidence="1" id="KW-0808">Transferase</keyword>
<dbReference type="EMBL" id="FZMO01000036">
    <property type="protein sequence ID" value="SNQ46231.1"/>
    <property type="molecule type" value="Genomic_DNA"/>
</dbReference>
<dbReference type="SUPFAM" id="SSF53335">
    <property type="entry name" value="S-adenosyl-L-methionine-dependent methyltransferases"/>
    <property type="match status" value="1"/>
</dbReference>
<organism evidence="1 2">
    <name type="scientific">Frankia canadensis</name>
    <dbReference type="NCBI Taxonomy" id="1836972"/>
    <lineage>
        <taxon>Bacteria</taxon>
        <taxon>Bacillati</taxon>
        <taxon>Actinomycetota</taxon>
        <taxon>Actinomycetes</taxon>
        <taxon>Frankiales</taxon>
        <taxon>Frankiaceae</taxon>
        <taxon>Frankia</taxon>
    </lineage>
</organism>
<keyword evidence="1" id="KW-0489">Methyltransferase</keyword>
<dbReference type="Gene3D" id="3.40.50.150">
    <property type="entry name" value="Vaccinia Virus protein VP39"/>
    <property type="match status" value="1"/>
</dbReference>
<name>A0A2I2KKN2_9ACTN</name>
<dbReference type="Pfam" id="PF04672">
    <property type="entry name" value="Methyltransf_19"/>
    <property type="match status" value="1"/>
</dbReference>
<protein>
    <submittedName>
        <fullName evidence="1">Methyltransferase</fullName>
    </submittedName>
</protein>
<gene>
    <name evidence="1" type="ORF">FRACA_1300002</name>
</gene>
<sequence>MGPIDVQPHPARMYDYYLGGKDNLAADREAAELLVDAYPATRVAIRELRGFLTRATAHLAGEAGVRQFVDIGVGLPAAPNLHEVAQASQPTARVVYVDNDPIVPA</sequence>
<dbReference type="InterPro" id="IPR006764">
    <property type="entry name" value="SAM_dep_MeTrfase_SAV2177_type"/>
</dbReference>
<proteinExistence type="predicted"/>
<accession>A0A2I2KKN2</accession>
<keyword evidence="2" id="KW-1185">Reference proteome</keyword>